<dbReference type="AlphaFoldDB" id="A0A6L2M1M4"/>
<evidence type="ECO:0000256" key="1">
    <source>
        <dbReference type="SAM" id="MobiDB-lite"/>
    </source>
</evidence>
<sequence length="316" mass="35299">MLQIFSLKPLTLAAKDGRCFVNTSEVTTGNTLLSTAGLTTARQRTIRKATVKVKRVNDQEQIQALVDKQNVIITEDNIRSNLHFNDAEGTACLPNEELFEGLTRMGHKEMYIISSHTKKSFASMRRIRAGFSGVVTPLFDTMMEDASKQGRMIEEIDQDDEIALDADTQERKTDDEMFGVDDLSREAVTTVDEKVSAAPTTNVTEDEITMAQALVALKSVKPIIPATATKVTTVVPTPRAKGIVFHKQKQSHIPTVFLSKDKGKAKMIEPEVPIKKKNPIRMAEEYSRHLEAEEQEATRLSRAQQHEEANISWDNT</sequence>
<name>A0A6L2M1M4_TANCI</name>
<reference evidence="2" key="1">
    <citation type="journal article" date="2019" name="Sci. Rep.">
        <title>Draft genome of Tanacetum cinerariifolium, the natural source of mosquito coil.</title>
        <authorList>
            <person name="Yamashiro T."/>
            <person name="Shiraishi A."/>
            <person name="Satake H."/>
            <person name="Nakayama K."/>
        </authorList>
    </citation>
    <scope>NUCLEOTIDE SEQUENCE</scope>
</reference>
<organism evidence="2">
    <name type="scientific">Tanacetum cinerariifolium</name>
    <name type="common">Dalmatian daisy</name>
    <name type="synonym">Chrysanthemum cinerariifolium</name>
    <dbReference type="NCBI Taxonomy" id="118510"/>
    <lineage>
        <taxon>Eukaryota</taxon>
        <taxon>Viridiplantae</taxon>
        <taxon>Streptophyta</taxon>
        <taxon>Embryophyta</taxon>
        <taxon>Tracheophyta</taxon>
        <taxon>Spermatophyta</taxon>
        <taxon>Magnoliopsida</taxon>
        <taxon>eudicotyledons</taxon>
        <taxon>Gunneridae</taxon>
        <taxon>Pentapetalae</taxon>
        <taxon>asterids</taxon>
        <taxon>campanulids</taxon>
        <taxon>Asterales</taxon>
        <taxon>Asteraceae</taxon>
        <taxon>Asteroideae</taxon>
        <taxon>Anthemideae</taxon>
        <taxon>Anthemidinae</taxon>
        <taxon>Tanacetum</taxon>
    </lineage>
</organism>
<gene>
    <name evidence="2" type="ORF">Tci_039428</name>
</gene>
<feature type="compositionally biased region" description="Basic and acidic residues" evidence="1">
    <location>
        <begin position="287"/>
        <end position="309"/>
    </location>
</feature>
<proteinExistence type="predicted"/>
<dbReference type="EMBL" id="BKCJ010005567">
    <property type="protein sequence ID" value="GEU67450.1"/>
    <property type="molecule type" value="Genomic_DNA"/>
</dbReference>
<feature type="region of interest" description="Disordered" evidence="1">
    <location>
        <begin position="287"/>
        <end position="316"/>
    </location>
</feature>
<comment type="caution">
    <text evidence="2">The sequence shown here is derived from an EMBL/GenBank/DDBJ whole genome shotgun (WGS) entry which is preliminary data.</text>
</comment>
<protein>
    <submittedName>
        <fullName evidence="2">Uncharacterized protein</fullName>
    </submittedName>
</protein>
<accession>A0A6L2M1M4</accession>
<evidence type="ECO:0000313" key="2">
    <source>
        <dbReference type="EMBL" id="GEU67450.1"/>
    </source>
</evidence>